<proteinExistence type="predicted"/>
<dbReference type="EMBL" id="JXXN02000024">
    <property type="protein sequence ID" value="THD29007.1"/>
    <property type="molecule type" value="Genomic_DNA"/>
</dbReference>
<evidence type="ECO:0000313" key="2">
    <source>
        <dbReference type="Proteomes" id="UP000230066"/>
    </source>
</evidence>
<gene>
    <name evidence="1" type="ORF">D915_000140</name>
</gene>
<keyword evidence="2" id="KW-1185">Reference proteome</keyword>
<organism evidence="1 2">
    <name type="scientific">Fasciola hepatica</name>
    <name type="common">Liver fluke</name>
    <dbReference type="NCBI Taxonomy" id="6192"/>
    <lineage>
        <taxon>Eukaryota</taxon>
        <taxon>Metazoa</taxon>
        <taxon>Spiralia</taxon>
        <taxon>Lophotrochozoa</taxon>
        <taxon>Platyhelminthes</taxon>
        <taxon>Trematoda</taxon>
        <taxon>Digenea</taxon>
        <taxon>Plagiorchiida</taxon>
        <taxon>Echinostomata</taxon>
        <taxon>Echinostomatoidea</taxon>
        <taxon>Fasciolidae</taxon>
        <taxon>Fasciola</taxon>
    </lineage>
</organism>
<reference evidence="1" key="1">
    <citation type="submission" date="2019-03" db="EMBL/GenBank/DDBJ databases">
        <title>Improved annotation for the trematode Fasciola hepatica.</title>
        <authorList>
            <person name="Choi Y.-J."/>
            <person name="Martin J."/>
            <person name="Mitreva M."/>
        </authorList>
    </citation>
    <scope>NUCLEOTIDE SEQUENCE [LARGE SCALE GENOMIC DNA]</scope>
</reference>
<accession>A0A4E0S0L6</accession>
<protein>
    <recommendedName>
        <fullName evidence="3">Retrotransposon gag domain-containing protein</fullName>
    </recommendedName>
</protein>
<comment type="caution">
    <text evidence="1">The sequence shown here is derived from an EMBL/GenBank/DDBJ whole genome shotgun (WGS) entry which is preliminary data.</text>
</comment>
<dbReference type="Proteomes" id="UP000230066">
    <property type="component" value="Unassembled WGS sequence"/>
</dbReference>
<dbReference type="AlphaFoldDB" id="A0A4E0S0L6"/>
<name>A0A4E0S0L6_FASHE</name>
<evidence type="ECO:0008006" key="3">
    <source>
        <dbReference type="Google" id="ProtNLM"/>
    </source>
</evidence>
<sequence length="200" mass="22235">MADNTNPEKSEVDTSASAITIFIDALMRLGQSANKPTTVSLPAPDTFDIGDDFDMREARVRLYLELCEPGHRRYTSLLLLGQNAFTLVHEEIPEGEASEETLSTLRKILTPQKTMSELRDEFRYRTQKLGGVRQYSVELKKIARQAPVGYDPLVRETIKLHRFLDGVNSAAVRGMFSLDPPGNLLEAVERAAKREAAAGA</sequence>
<evidence type="ECO:0000313" key="1">
    <source>
        <dbReference type="EMBL" id="THD29007.1"/>
    </source>
</evidence>